<evidence type="ECO:0000313" key="2">
    <source>
        <dbReference type="EMBL" id="GEP41184.1"/>
    </source>
</evidence>
<evidence type="ECO:0000313" key="3">
    <source>
        <dbReference type="Proteomes" id="UP000321577"/>
    </source>
</evidence>
<accession>A0A512M357</accession>
<gene>
    <name evidence="2" type="ORF">BGE01nite_04750</name>
</gene>
<feature type="transmembrane region" description="Helical" evidence="1">
    <location>
        <begin position="31"/>
        <end position="56"/>
    </location>
</feature>
<reference evidence="2 3" key="1">
    <citation type="submission" date="2019-07" db="EMBL/GenBank/DDBJ databases">
        <title>Whole genome shotgun sequence of Brevifollis gellanilyticus NBRC 108608.</title>
        <authorList>
            <person name="Hosoyama A."/>
            <person name="Uohara A."/>
            <person name="Ohji S."/>
            <person name="Ichikawa N."/>
        </authorList>
    </citation>
    <scope>NUCLEOTIDE SEQUENCE [LARGE SCALE GENOMIC DNA]</scope>
    <source>
        <strain evidence="2 3">NBRC 108608</strain>
    </source>
</reference>
<dbReference type="AlphaFoldDB" id="A0A512M357"/>
<keyword evidence="1" id="KW-0472">Membrane</keyword>
<sequence length="104" mass="11825">MDFPLQGEYIATGKNWRLLKKLADPARPPAIWIWCMAAHCFMHGGAVWVITGSFLLGLVEFTIHWIIDVAKCSGRTSFHQDQSMHYLCKAAYSSALYFGWQAPF</sequence>
<organism evidence="2 3">
    <name type="scientific">Brevifollis gellanilyticus</name>
    <dbReference type="NCBI Taxonomy" id="748831"/>
    <lineage>
        <taxon>Bacteria</taxon>
        <taxon>Pseudomonadati</taxon>
        <taxon>Verrucomicrobiota</taxon>
        <taxon>Verrucomicrobiia</taxon>
        <taxon>Verrucomicrobiales</taxon>
        <taxon>Verrucomicrobiaceae</taxon>
    </lineage>
</organism>
<keyword evidence="1" id="KW-1133">Transmembrane helix</keyword>
<comment type="caution">
    <text evidence="2">The sequence shown here is derived from an EMBL/GenBank/DDBJ whole genome shotgun (WGS) entry which is preliminary data.</text>
</comment>
<dbReference type="EMBL" id="BKAG01000002">
    <property type="protein sequence ID" value="GEP41184.1"/>
    <property type="molecule type" value="Genomic_DNA"/>
</dbReference>
<name>A0A512M357_9BACT</name>
<protein>
    <recommendedName>
        <fullName evidence="4">DUF3307 domain-containing protein</fullName>
    </recommendedName>
</protein>
<dbReference type="Proteomes" id="UP000321577">
    <property type="component" value="Unassembled WGS sequence"/>
</dbReference>
<evidence type="ECO:0000256" key="1">
    <source>
        <dbReference type="SAM" id="Phobius"/>
    </source>
</evidence>
<keyword evidence="1" id="KW-0812">Transmembrane</keyword>
<proteinExistence type="predicted"/>
<keyword evidence="3" id="KW-1185">Reference proteome</keyword>
<evidence type="ECO:0008006" key="4">
    <source>
        <dbReference type="Google" id="ProtNLM"/>
    </source>
</evidence>